<evidence type="ECO:0000256" key="9">
    <source>
        <dbReference type="ARBA" id="ARBA00023284"/>
    </source>
</evidence>
<dbReference type="PANTHER" id="PTHR22912:SF160">
    <property type="entry name" value="DIHYDROLIPOYL DEHYDROGENASE"/>
    <property type="match status" value="1"/>
</dbReference>
<dbReference type="InterPro" id="IPR004099">
    <property type="entry name" value="Pyr_nucl-diS_OxRdtase_dimer"/>
</dbReference>
<dbReference type="RefSeq" id="WP_068245978.1">
    <property type="nucleotide sequence ID" value="NZ_LPUY01000082.1"/>
</dbReference>
<keyword evidence="7 12" id="KW-0520">NAD</keyword>
<dbReference type="Proteomes" id="UP000068382">
    <property type="component" value="Unassembled WGS sequence"/>
</dbReference>
<evidence type="ECO:0000256" key="8">
    <source>
        <dbReference type="ARBA" id="ARBA00023157"/>
    </source>
</evidence>
<feature type="binding site" evidence="12">
    <location>
        <begin position="146"/>
        <end position="148"/>
    </location>
    <ligand>
        <name>FAD</name>
        <dbReference type="ChEBI" id="CHEBI:57692"/>
    </ligand>
</feature>
<dbReference type="OrthoDB" id="9776382at2"/>
<proteinExistence type="inferred from homology"/>
<comment type="similarity">
    <text evidence="1 14">Belongs to the class-I pyridine nucleotide-disulfide oxidoreductase family.</text>
</comment>
<keyword evidence="5 12" id="KW-0274">FAD</keyword>
<evidence type="ECO:0000259" key="15">
    <source>
        <dbReference type="Pfam" id="PF02852"/>
    </source>
</evidence>
<name>A0A132BW48_9RHOB</name>
<evidence type="ECO:0000256" key="6">
    <source>
        <dbReference type="ARBA" id="ARBA00023002"/>
    </source>
</evidence>
<evidence type="ECO:0000256" key="4">
    <source>
        <dbReference type="ARBA" id="ARBA00022630"/>
    </source>
</evidence>
<dbReference type="AlphaFoldDB" id="A0A132BW48"/>
<comment type="catalytic activity">
    <reaction evidence="10 14">
        <text>N(6)-[(R)-dihydrolipoyl]-L-lysyl-[protein] + NAD(+) = N(6)-[(R)-lipoyl]-L-lysyl-[protein] + NADH + H(+)</text>
        <dbReference type="Rhea" id="RHEA:15045"/>
        <dbReference type="Rhea" id="RHEA-COMP:10474"/>
        <dbReference type="Rhea" id="RHEA-COMP:10475"/>
        <dbReference type="ChEBI" id="CHEBI:15378"/>
        <dbReference type="ChEBI" id="CHEBI:57540"/>
        <dbReference type="ChEBI" id="CHEBI:57945"/>
        <dbReference type="ChEBI" id="CHEBI:83099"/>
        <dbReference type="ChEBI" id="CHEBI:83100"/>
        <dbReference type="EC" id="1.8.1.4"/>
    </reaction>
</comment>
<dbReference type="PATRIC" id="fig|1768241.3.peg.3400"/>
<keyword evidence="6 14" id="KW-0560">Oxidoreductase</keyword>
<dbReference type="PRINTS" id="PR00368">
    <property type="entry name" value="FADPNR"/>
</dbReference>
<feature type="binding site" evidence="12">
    <location>
        <position position="205"/>
    </location>
    <ligand>
        <name>NAD(+)</name>
        <dbReference type="ChEBI" id="CHEBI:57540"/>
    </ligand>
</feature>
<feature type="binding site" evidence="12">
    <location>
        <position position="271"/>
    </location>
    <ligand>
        <name>NAD(+)</name>
        <dbReference type="ChEBI" id="CHEBI:57540"/>
    </ligand>
</feature>
<evidence type="ECO:0000256" key="10">
    <source>
        <dbReference type="ARBA" id="ARBA00049187"/>
    </source>
</evidence>
<evidence type="ECO:0000313" key="18">
    <source>
        <dbReference type="Proteomes" id="UP000068382"/>
    </source>
</evidence>
<dbReference type="InterPro" id="IPR001100">
    <property type="entry name" value="Pyr_nuc-diS_OxRdtase"/>
</dbReference>
<feature type="binding site" evidence="12">
    <location>
        <begin position="182"/>
        <end position="189"/>
    </location>
    <ligand>
        <name>NAD(+)</name>
        <dbReference type="ChEBI" id="CHEBI:57540"/>
    </ligand>
</feature>
<feature type="domain" description="Pyridine nucleotide-disulphide oxidoreductase dimerisation" evidence="15">
    <location>
        <begin position="346"/>
        <end position="452"/>
    </location>
</feature>
<keyword evidence="18" id="KW-1185">Reference proteome</keyword>
<dbReference type="InterPro" id="IPR050151">
    <property type="entry name" value="Class-I_Pyr_Nuc-Dis_Oxidored"/>
</dbReference>
<dbReference type="InterPro" id="IPR023753">
    <property type="entry name" value="FAD/NAD-binding_dom"/>
</dbReference>
<evidence type="ECO:0000256" key="5">
    <source>
        <dbReference type="ARBA" id="ARBA00022827"/>
    </source>
</evidence>
<evidence type="ECO:0000256" key="14">
    <source>
        <dbReference type="RuleBase" id="RU003692"/>
    </source>
</evidence>
<reference evidence="17 18" key="1">
    <citation type="submission" date="2015-12" db="EMBL/GenBank/DDBJ databases">
        <title>Genome sequence of the marine Rhodobacteraceae strain O3.65, Candidatus Tritonibacter horizontis.</title>
        <authorList>
            <person name="Poehlein A."/>
            <person name="Giebel H.A."/>
            <person name="Voget S."/>
            <person name="Brinkhoff T."/>
        </authorList>
    </citation>
    <scope>NUCLEOTIDE SEQUENCE [LARGE SCALE GENOMIC DNA]</scope>
    <source>
        <strain evidence="17 18">O3.65</strain>
    </source>
</reference>
<dbReference type="SUPFAM" id="SSF55424">
    <property type="entry name" value="FAD/NAD-linked reductases, dimerisation (C-terminal) domain"/>
    <property type="match status" value="1"/>
</dbReference>
<evidence type="ECO:0000256" key="11">
    <source>
        <dbReference type="PIRSR" id="PIRSR000350-2"/>
    </source>
</evidence>
<keyword evidence="12" id="KW-0547">Nucleotide-binding</keyword>
<evidence type="ECO:0000256" key="3">
    <source>
        <dbReference type="ARBA" id="ARBA00016961"/>
    </source>
</evidence>
<dbReference type="NCBIfam" id="TIGR01350">
    <property type="entry name" value="lipoamide_DH"/>
    <property type="match status" value="1"/>
</dbReference>
<comment type="cofactor">
    <cofactor evidence="12 14">
        <name>FAD</name>
        <dbReference type="ChEBI" id="CHEBI:57692"/>
    </cofactor>
    <text evidence="12 14">Binds 1 FAD per subunit.</text>
</comment>
<dbReference type="Gene3D" id="3.30.390.30">
    <property type="match status" value="1"/>
</dbReference>
<protein>
    <recommendedName>
        <fullName evidence="3 14">Dihydrolipoyl dehydrogenase</fullName>
        <ecNumber evidence="2 14">1.8.1.4</ecNumber>
    </recommendedName>
</protein>
<evidence type="ECO:0000256" key="13">
    <source>
        <dbReference type="PIRSR" id="PIRSR000350-4"/>
    </source>
</evidence>
<dbReference type="EMBL" id="LPUY01000082">
    <property type="protein sequence ID" value="KUP91950.1"/>
    <property type="molecule type" value="Genomic_DNA"/>
</dbReference>
<feature type="active site" description="Proton acceptor" evidence="11">
    <location>
        <position position="444"/>
    </location>
</feature>
<dbReference type="Pfam" id="PF02852">
    <property type="entry name" value="Pyr_redox_dim"/>
    <property type="match status" value="1"/>
</dbReference>
<dbReference type="GO" id="GO:0004148">
    <property type="term" value="F:dihydrolipoyl dehydrogenase (NADH) activity"/>
    <property type="evidence" value="ECO:0007669"/>
    <property type="project" value="UniProtKB-EC"/>
</dbReference>
<keyword evidence="4 14" id="KW-0285">Flavoprotein</keyword>
<dbReference type="InterPro" id="IPR036188">
    <property type="entry name" value="FAD/NAD-bd_sf"/>
</dbReference>
<comment type="miscellaneous">
    <text evidence="14">The active site is a redox-active disulfide bond.</text>
</comment>
<feature type="disulfide bond" description="Redox-active" evidence="13">
    <location>
        <begin position="45"/>
        <end position="50"/>
    </location>
</feature>
<organism evidence="17 18">
    <name type="scientific">Tritonibacter horizontis</name>
    <dbReference type="NCBI Taxonomy" id="1768241"/>
    <lineage>
        <taxon>Bacteria</taxon>
        <taxon>Pseudomonadati</taxon>
        <taxon>Pseudomonadota</taxon>
        <taxon>Alphaproteobacteria</taxon>
        <taxon>Rhodobacterales</taxon>
        <taxon>Paracoccaceae</taxon>
        <taxon>Tritonibacter</taxon>
    </lineage>
</organism>
<feature type="binding site" evidence="12">
    <location>
        <position position="54"/>
    </location>
    <ligand>
        <name>FAD</name>
        <dbReference type="ChEBI" id="CHEBI:57692"/>
    </ligand>
</feature>
<dbReference type="GO" id="GO:0006103">
    <property type="term" value="P:2-oxoglutarate metabolic process"/>
    <property type="evidence" value="ECO:0007669"/>
    <property type="project" value="TreeGrafter"/>
</dbReference>
<dbReference type="Pfam" id="PF07992">
    <property type="entry name" value="Pyr_redox_2"/>
    <property type="match status" value="1"/>
</dbReference>
<keyword evidence="9 14" id="KW-0676">Redox-active center</keyword>
<dbReference type="EC" id="1.8.1.4" evidence="2 14"/>
<dbReference type="PIRSF" id="PIRSF000350">
    <property type="entry name" value="Mercury_reductase_MerA"/>
    <property type="match status" value="1"/>
</dbReference>
<comment type="caution">
    <text evidence="17">The sequence shown here is derived from an EMBL/GenBank/DDBJ whole genome shotgun (WGS) entry which is preliminary data.</text>
</comment>
<dbReference type="PROSITE" id="PS00076">
    <property type="entry name" value="PYRIDINE_REDOX_1"/>
    <property type="match status" value="1"/>
</dbReference>
<dbReference type="SUPFAM" id="SSF51905">
    <property type="entry name" value="FAD/NAD(P)-binding domain"/>
    <property type="match status" value="1"/>
</dbReference>
<keyword evidence="8" id="KW-1015">Disulfide bond</keyword>
<evidence type="ECO:0000259" key="16">
    <source>
        <dbReference type="Pfam" id="PF07992"/>
    </source>
</evidence>
<evidence type="ECO:0000256" key="12">
    <source>
        <dbReference type="PIRSR" id="PIRSR000350-3"/>
    </source>
</evidence>
<dbReference type="GO" id="GO:0050660">
    <property type="term" value="F:flavin adenine dinucleotide binding"/>
    <property type="evidence" value="ECO:0007669"/>
    <property type="project" value="InterPro"/>
</dbReference>
<dbReference type="FunFam" id="3.30.390.30:FF:000001">
    <property type="entry name" value="Dihydrolipoyl dehydrogenase"/>
    <property type="match status" value="1"/>
</dbReference>
<evidence type="ECO:0000256" key="2">
    <source>
        <dbReference type="ARBA" id="ARBA00012608"/>
    </source>
</evidence>
<dbReference type="PANTHER" id="PTHR22912">
    <property type="entry name" value="DISULFIDE OXIDOREDUCTASE"/>
    <property type="match status" value="1"/>
</dbReference>
<gene>
    <name evidence="17" type="primary">lpdA</name>
    <name evidence="17" type="ORF">TRIHO_32540</name>
</gene>
<evidence type="ECO:0000256" key="7">
    <source>
        <dbReference type="ARBA" id="ARBA00023027"/>
    </source>
</evidence>
<evidence type="ECO:0000256" key="1">
    <source>
        <dbReference type="ARBA" id="ARBA00007532"/>
    </source>
</evidence>
<dbReference type="Gene3D" id="3.50.50.60">
    <property type="entry name" value="FAD/NAD(P)-binding domain"/>
    <property type="match status" value="2"/>
</dbReference>
<dbReference type="InterPro" id="IPR006258">
    <property type="entry name" value="Lipoamide_DH"/>
</dbReference>
<accession>A0A132BW48</accession>
<dbReference type="InterPro" id="IPR016156">
    <property type="entry name" value="FAD/NAD-linked_Rdtase_dimer_sf"/>
</dbReference>
<feature type="binding site" evidence="12">
    <location>
        <position position="312"/>
    </location>
    <ligand>
        <name>FAD</name>
        <dbReference type="ChEBI" id="CHEBI:57692"/>
    </ligand>
</feature>
<feature type="binding site" evidence="12">
    <location>
        <begin position="318"/>
        <end position="321"/>
    </location>
    <ligand>
        <name>FAD</name>
        <dbReference type="ChEBI" id="CHEBI:57692"/>
    </ligand>
</feature>
<dbReference type="PRINTS" id="PR00411">
    <property type="entry name" value="PNDRDTASEI"/>
</dbReference>
<dbReference type="InterPro" id="IPR012999">
    <property type="entry name" value="Pyr_OxRdtase_I_AS"/>
</dbReference>
<feature type="domain" description="FAD/NAD(P)-binding" evidence="16">
    <location>
        <begin position="8"/>
        <end position="327"/>
    </location>
</feature>
<evidence type="ECO:0000313" key="17">
    <source>
        <dbReference type="EMBL" id="KUP91950.1"/>
    </source>
</evidence>
<sequence length="465" mass="48050">MSNPQHSDLVVIGGGPGGYSAAFRAADLGKSVTLVDRRATLGGVCLNVGCIPSKALLHVAEVIESAATANDFGLHFGAPSVNLSALRGWKDKVVTELTSGLAGLARRRKVTVIEGSAAFASPNEIAVTLPGGSQSQLTFDHAIIATGSEPIRPAFLPEDPRILDSTGALALTQVPDHLVVLGGGIIGLEMAQVYHALGSRITVIEMADQIIPGADKALVAPLTNRIKTRYDLRLGCKLTDVRAETDALHLTLEGQAADDPIVCDALLVAVGRQARPEGLNLTAAGLTAQSNGQIATDGQMRTSQAKIFAIGDVRSGPMLAHKAVHEGKVAAEAACGEASYFDALTIPSVAYTTPEIAWAGLTETEAKAQGIDVEISTFPWAASGRARTQGAADGLTRLLTDPETGRILGIGITGTHAGELLAEGVLAIEMGADAADLALTIHPHPTLSETLAFAAEAREGTLTDL</sequence>